<dbReference type="SMART" id="SM00066">
    <property type="entry name" value="GAL4"/>
    <property type="match status" value="1"/>
</dbReference>
<protein>
    <submittedName>
        <fullName evidence="6">Bikaverin cluster transcription factor bik5</fullName>
    </submittedName>
</protein>
<dbReference type="Proteomes" id="UP000469559">
    <property type="component" value="Unassembled WGS sequence"/>
</dbReference>
<dbReference type="Pfam" id="PF04082">
    <property type="entry name" value="Fungal_trans"/>
    <property type="match status" value="1"/>
</dbReference>
<name>A0A8T9BH39_9HELO</name>
<evidence type="ECO:0000256" key="3">
    <source>
        <dbReference type="ARBA" id="ARBA00023242"/>
    </source>
</evidence>
<evidence type="ECO:0000313" key="6">
    <source>
        <dbReference type="EMBL" id="TVY17779.1"/>
    </source>
</evidence>
<dbReference type="CDD" id="cd00067">
    <property type="entry name" value="GAL4"/>
    <property type="match status" value="1"/>
</dbReference>
<feature type="region of interest" description="Disordered" evidence="4">
    <location>
        <begin position="131"/>
        <end position="172"/>
    </location>
</feature>
<keyword evidence="3" id="KW-0539">Nucleus</keyword>
<comment type="caution">
    <text evidence="6">The sequence shown here is derived from an EMBL/GenBank/DDBJ whole genome shotgun (WGS) entry which is preliminary data.</text>
</comment>
<dbReference type="GO" id="GO:0006351">
    <property type="term" value="P:DNA-templated transcription"/>
    <property type="evidence" value="ECO:0007669"/>
    <property type="project" value="InterPro"/>
</dbReference>
<evidence type="ECO:0000256" key="2">
    <source>
        <dbReference type="ARBA" id="ARBA00022723"/>
    </source>
</evidence>
<sequence length="888" mass="100065">MEYFNNVPDQSKSPEERQRSSPPSDTSPNNASGSTSPPAAPTSSTRTSNSPAPRIRRRNRMITSCLECRRRKLKCNKSHPCTNCVKFNRDCMFLAPALDQASQLKLTEIKEKVGSLERLLERDVAKNATVQAQTHDRALPDDADDDLPANEDEKDLEPTPLAVPDAAYGEDGDDDELLDLGIQMGRMRITERIGGFFRPHISQEGLLKSAQALDSLVPSTRLWRGKTWLVPCCPWCSIRIMYFAAFYTTLATLCRSKNQANPHFKLQYTVDESIASGNKDQDAGDSGLSFIANPLPPASEWLKPGPSYIMPSSGFFFGKTTQQGSLIDFLPSRLAADRLIKQYFTCVHTIAQIVHRPTFEREYDTFWDEVSLGIEPQTSVQAIILAAMFSGVVSMDESVILRDFGVSKASLIDNFKLGTETALARANFLRTTKIETLQAFVMYLIPLCRAELSRAHSVLLGAAIRMAECMGLHRDGSTYGMNPLETHVRRLIWHQLCFLDIRTCEAQGPRPTIRRDEYDTELPLNVDDADLHATGLPPAPADRWTDVTFSKMRFEIYEMMRMMWVDRPRIERRKISLTAVLSKIETFKSNMAAKYDHMMDDRIPVQKCAKHIKALLLSRLYIMVLHRYHNSVVSPMPDRLRNIMLVAGTTHLEEAIALETLPQLRNWTWYLGAMQQYHTAFLLLMEVYVYPKRKEADRIWACLDYIFECDPSENRHTKGLRVLSELQQKTAIYQRMRGMRAPVHMNKHIGMRPALVKSDLKTGEKGLRLGLSRSPSEETEAQKVEKVPIPIGGSTSIGRAPLPNVVFAGVSNGESLWALPTQRSSEGSDTPSNPGQEPITPLMNAGTDDLMADIDWGEYWDCCVLLAVADCSIKMLLMRCSQRMDSLL</sequence>
<feature type="region of interest" description="Disordered" evidence="4">
    <location>
        <begin position="1"/>
        <end position="58"/>
    </location>
</feature>
<dbReference type="InterPro" id="IPR050613">
    <property type="entry name" value="Sec_Metabolite_Reg"/>
</dbReference>
<feature type="compositionally biased region" description="Polar residues" evidence="4">
    <location>
        <begin position="821"/>
        <end position="835"/>
    </location>
</feature>
<evidence type="ECO:0000256" key="1">
    <source>
        <dbReference type="ARBA" id="ARBA00004123"/>
    </source>
</evidence>
<dbReference type="SUPFAM" id="SSF57701">
    <property type="entry name" value="Zn2/Cys6 DNA-binding domain"/>
    <property type="match status" value="1"/>
</dbReference>
<comment type="subcellular location">
    <subcellularLocation>
        <location evidence="1">Nucleus</location>
    </subcellularLocation>
</comment>
<dbReference type="AlphaFoldDB" id="A0A8T9BH39"/>
<keyword evidence="7" id="KW-1185">Reference proteome</keyword>
<dbReference type="SMART" id="SM00906">
    <property type="entry name" value="Fungal_trans"/>
    <property type="match status" value="1"/>
</dbReference>
<organism evidence="6 7">
    <name type="scientific">Lachnellula arida</name>
    <dbReference type="NCBI Taxonomy" id="1316785"/>
    <lineage>
        <taxon>Eukaryota</taxon>
        <taxon>Fungi</taxon>
        <taxon>Dikarya</taxon>
        <taxon>Ascomycota</taxon>
        <taxon>Pezizomycotina</taxon>
        <taxon>Leotiomycetes</taxon>
        <taxon>Helotiales</taxon>
        <taxon>Lachnaceae</taxon>
        <taxon>Lachnellula</taxon>
    </lineage>
</organism>
<dbReference type="GO" id="GO:0003677">
    <property type="term" value="F:DNA binding"/>
    <property type="evidence" value="ECO:0007669"/>
    <property type="project" value="InterPro"/>
</dbReference>
<dbReference type="InterPro" id="IPR036864">
    <property type="entry name" value="Zn2-C6_fun-type_DNA-bd_sf"/>
</dbReference>
<dbReference type="InterPro" id="IPR007219">
    <property type="entry name" value="XnlR_reg_dom"/>
</dbReference>
<feature type="region of interest" description="Disordered" evidence="4">
    <location>
        <begin position="821"/>
        <end position="842"/>
    </location>
</feature>
<dbReference type="PANTHER" id="PTHR31001">
    <property type="entry name" value="UNCHARACTERIZED TRANSCRIPTIONAL REGULATORY PROTEIN"/>
    <property type="match status" value="1"/>
</dbReference>
<feature type="compositionally biased region" description="Low complexity" evidence="4">
    <location>
        <begin position="20"/>
        <end position="53"/>
    </location>
</feature>
<dbReference type="PROSITE" id="PS00463">
    <property type="entry name" value="ZN2_CY6_FUNGAL_1"/>
    <property type="match status" value="1"/>
</dbReference>
<dbReference type="InterPro" id="IPR001138">
    <property type="entry name" value="Zn2Cys6_DnaBD"/>
</dbReference>
<dbReference type="EMBL" id="QGMF01000223">
    <property type="protein sequence ID" value="TVY17779.1"/>
    <property type="molecule type" value="Genomic_DNA"/>
</dbReference>
<gene>
    <name evidence="6" type="primary">bik5_1</name>
    <name evidence="6" type="ORF">LARI1_G003287</name>
</gene>
<reference evidence="6 7" key="1">
    <citation type="submission" date="2018-05" db="EMBL/GenBank/DDBJ databases">
        <title>Whole genome sequencing for identification of molecular markers to develop diagnostic detection tools for the regulated plant pathogen Lachnellula willkommii.</title>
        <authorList>
            <person name="Giroux E."/>
            <person name="Bilodeau G."/>
        </authorList>
    </citation>
    <scope>NUCLEOTIDE SEQUENCE [LARGE SCALE GENOMIC DNA]</scope>
    <source>
        <strain evidence="6 7">CBS 203.66</strain>
    </source>
</reference>
<evidence type="ECO:0000313" key="7">
    <source>
        <dbReference type="Proteomes" id="UP000469559"/>
    </source>
</evidence>
<evidence type="ECO:0000259" key="5">
    <source>
        <dbReference type="PROSITE" id="PS50048"/>
    </source>
</evidence>
<accession>A0A8T9BH39</accession>
<dbReference type="OrthoDB" id="424974at2759"/>
<dbReference type="CDD" id="cd12148">
    <property type="entry name" value="fungal_TF_MHR"/>
    <property type="match status" value="1"/>
</dbReference>
<evidence type="ECO:0000256" key="4">
    <source>
        <dbReference type="SAM" id="MobiDB-lite"/>
    </source>
</evidence>
<feature type="compositionally biased region" description="Acidic residues" evidence="4">
    <location>
        <begin position="141"/>
        <end position="155"/>
    </location>
</feature>
<dbReference type="Gene3D" id="4.10.240.10">
    <property type="entry name" value="Zn(2)-C6 fungal-type DNA-binding domain"/>
    <property type="match status" value="1"/>
</dbReference>
<dbReference type="Pfam" id="PF00172">
    <property type="entry name" value="Zn_clus"/>
    <property type="match status" value="1"/>
</dbReference>
<feature type="domain" description="Zn(2)-C6 fungal-type" evidence="5">
    <location>
        <begin position="64"/>
        <end position="93"/>
    </location>
</feature>
<dbReference type="GO" id="GO:0000981">
    <property type="term" value="F:DNA-binding transcription factor activity, RNA polymerase II-specific"/>
    <property type="evidence" value="ECO:0007669"/>
    <property type="project" value="InterPro"/>
</dbReference>
<proteinExistence type="predicted"/>
<dbReference type="PROSITE" id="PS50048">
    <property type="entry name" value="ZN2_CY6_FUNGAL_2"/>
    <property type="match status" value="1"/>
</dbReference>
<dbReference type="GO" id="GO:0008270">
    <property type="term" value="F:zinc ion binding"/>
    <property type="evidence" value="ECO:0007669"/>
    <property type="project" value="InterPro"/>
</dbReference>
<keyword evidence="2" id="KW-0479">Metal-binding</keyword>
<dbReference type="GO" id="GO:0005634">
    <property type="term" value="C:nucleus"/>
    <property type="evidence" value="ECO:0007669"/>
    <property type="project" value="UniProtKB-SubCell"/>
</dbReference>
<dbReference type="PANTHER" id="PTHR31001:SF40">
    <property type="entry name" value="ZN(II)2CYS6 TRANSCRIPTION FACTOR (EUROFUNG)"/>
    <property type="match status" value="1"/>
</dbReference>